<evidence type="ECO:0000256" key="4">
    <source>
        <dbReference type="ARBA" id="ARBA00023136"/>
    </source>
</evidence>
<accession>A0ABU9VL06</accession>
<dbReference type="Proteomes" id="UP001418796">
    <property type="component" value="Unassembled WGS sequence"/>
</dbReference>
<organism evidence="6 7">
    <name type="scientific">Alkalicoccobacillus gibsonii</name>
    <dbReference type="NCBI Taxonomy" id="79881"/>
    <lineage>
        <taxon>Bacteria</taxon>
        <taxon>Bacillati</taxon>
        <taxon>Bacillota</taxon>
        <taxon>Bacilli</taxon>
        <taxon>Bacillales</taxon>
        <taxon>Bacillaceae</taxon>
        <taxon>Alkalicoccobacillus</taxon>
    </lineage>
</organism>
<feature type="transmembrane region" description="Helical" evidence="5">
    <location>
        <begin position="75"/>
        <end position="95"/>
    </location>
</feature>
<evidence type="ECO:0000313" key="7">
    <source>
        <dbReference type="Proteomes" id="UP001418796"/>
    </source>
</evidence>
<evidence type="ECO:0000256" key="5">
    <source>
        <dbReference type="SAM" id="Phobius"/>
    </source>
</evidence>
<evidence type="ECO:0000256" key="3">
    <source>
        <dbReference type="ARBA" id="ARBA00022989"/>
    </source>
</evidence>
<comment type="caution">
    <text evidence="6">The sequence shown here is derived from an EMBL/GenBank/DDBJ whole genome shotgun (WGS) entry which is preliminary data.</text>
</comment>
<keyword evidence="2 5" id="KW-0812">Transmembrane</keyword>
<protein>
    <submittedName>
        <fullName evidence="6">DUF1516 family protein</fullName>
    </submittedName>
</protein>
<keyword evidence="4 5" id="KW-0472">Membrane</keyword>
<reference evidence="6 7" key="1">
    <citation type="submission" date="2024-03" db="EMBL/GenBank/DDBJ databases">
        <title>Bacilli Hybrid Assemblies.</title>
        <authorList>
            <person name="Kovac J."/>
        </authorList>
    </citation>
    <scope>NUCLEOTIDE SEQUENCE [LARGE SCALE GENOMIC DNA]</scope>
    <source>
        <strain evidence="6 7">FSL R7-0666</strain>
    </source>
</reference>
<sequence>MYNMFYQSHAGSWAIMILLFLLAYFLFRWGKPKGSKIVYMIVRLFYVIMLASGIGLLVVRFGSYNNFGDFVSANWSFLIKGVLAIMLIGIMEVIMGKTKRVEQTGSVWIVFIVLTAVVVTLGYLKL</sequence>
<feature type="transmembrane region" description="Helical" evidence="5">
    <location>
        <begin position="41"/>
        <end position="63"/>
    </location>
</feature>
<keyword evidence="1" id="KW-1003">Cell membrane</keyword>
<feature type="transmembrane region" description="Helical" evidence="5">
    <location>
        <begin position="12"/>
        <end position="29"/>
    </location>
</feature>
<evidence type="ECO:0000256" key="2">
    <source>
        <dbReference type="ARBA" id="ARBA00022692"/>
    </source>
</evidence>
<name>A0ABU9VL06_9BACI</name>
<dbReference type="RefSeq" id="WP_343131197.1">
    <property type="nucleotide sequence ID" value="NZ_JBCITK010000001.1"/>
</dbReference>
<dbReference type="EMBL" id="JBCITK010000001">
    <property type="protein sequence ID" value="MEN0644518.1"/>
    <property type="molecule type" value="Genomic_DNA"/>
</dbReference>
<evidence type="ECO:0000313" key="6">
    <source>
        <dbReference type="EMBL" id="MEN0644518.1"/>
    </source>
</evidence>
<dbReference type="InterPro" id="IPR010899">
    <property type="entry name" value="UPF0344"/>
</dbReference>
<keyword evidence="7" id="KW-1185">Reference proteome</keyword>
<evidence type="ECO:0000256" key="1">
    <source>
        <dbReference type="ARBA" id="ARBA00022475"/>
    </source>
</evidence>
<dbReference type="Pfam" id="PF07457">
    <property type="entry name" value="DUF1516"/>
    <property type="match status" value="1"/>
</dbReference>
<feature type="transmembrane region" description="Helical" evidence="5">
    <location>
        <begin position="107"/>
        <end position="124"/>
    </location>
</feature>
<keyword evidence="3 5" id="KW-1133">Transmembrane helix</keyword>
<proteinExistence type="predicted"/>
<gene>
    <name evidence="6" type="ORF">MKY91_15300</name>
</gene>